<evidence type="ECO:0000256" key="2">
    <source>
        <dbReference type="ARBA" id="ARBA00023004"/>
    </source>
</evidence>
<dbReference type="PANTHER" id="PTHR43193:SF2">
    <property type="entry name" value="POLYFERREDOXIN PROTEIN FWDF"/>
    <property type="match status" value="1"/>
</dbReference>
<keyword evidence="6" id="KW-1185">Reference proteome</keyword>
<evidence type="ECO:0000259" key="4">
    <source>
        <dbReference type="PROSITE" id="PS51379"/>
    </source>
</evidence>
<dbReference type="PANTHER" id="PTHR43193">
    <property type="match status" value="1"/>
</dbReference>
<keyword evidence="1" id="KW-0479">Metal-binding</keyword>
<accession>A0ABU5HVV2</accession>
<dbReference type="InterPro" id="IPR017900">
    <property type="entry name" value="4Fe4S_Fe_S_CS"/>
</dbReference>
<feature type="domain" description="4Fe-4S ferredoxin-type" evidence="4">
    <location>
        <begin position="1"/>
        <end position="29"/>
    </location>
</feature>
<evidence type="ECO:0000313" key="6">
    <source>
        <dbReference type="Proteomes" id="UP001292913"/>
    </source>
</evidence>
<keyword evidence="3" id="KW-0411">Iron-sulfur</keyword>
<dbReference type="PROSITE" id="PS51379">
    <property type="entry name" value="4FE4S_FER_2"/>
    <property type="match status" value="2"/>
</dbReference>
<name>A0ABU5HVV2_9BACE</name>
<dbReference type="InterPro" id="IPR007525">
    <property type="entry name" value="FrhB_FdhB_C"/>
</dbReference>
<dbReference type="Pfam" id="PF12838">
    <property type="entry name" value="Fer4_7"/>
    <property type="match status" value="1"/>
</dbReference>
<dbReference type="SUPFAM" id="SSF54862">
    <property type="entry name" value="4Fe-4S ferredoxins"/>
    <property type="match status" value="1"/>
</dbReference>
<dbReference type="Proteomes" id="UP001292913">
    <property type="component" value="Unassembled WGS sequence"/>
</dbReference>
<evidence type="ECO:0000256" key="1">
    <source>
        <dbReference type="ARBA" id="ARBA00022723"/>
    </source>
</evidence>
<organism evidence="5 6">
    <name type="scientific">Bacteroides vicugnae</name>
    <dbReference type="NCBI Taxonomy" id="3037989"/>
    <lineage>
        <taxon>Bacteria</taxon>
        <taxon>Pseudomonadati</taxon>
        <taxon>Bacteroidota</taxon>
        <taxon>Bacteroidia</taxon>
        <taxon>Bacteroidales</taxon>
        <taxon>Bacteroidaceae</taxon>
        <taxon>Bacteroides</taxon>
    </lineage>
</organism>
<feature type="domain" description="4Fe-4S ferredoxin-type" evidence="4">
    <location>
        <begin position="34"/>
        <end position="64"/>
    </location>
</feature>
<reference evidence="5 6" key="1">
    <citation type="submission" date="2023-04" db="EMBL/GenBank/DDBJ databases">
        <title>Bacteroides pacosi sp. nov., isolated from the fecal material of an alpaca.</title>
        <authorList>
            <person name="Miller S."/>
            <person name="Hendry M."/>
            <person name="King J."/>
            <person name="Sankaranarayanan K."/>
            <person name="Lawson P.A."/>
        </authorList>
    </citation>
    <scope>NUCLEOTIDE SEQUENCE [LARGE SCALE GENOMIC DNA]</scope>
    <source>
        <strain evidence="5 6">A2-P53</strain>
    </source>
</reference>
<dbReference type="EMBL" id="JARZAK010000019">
    <property type="protein sequence ID" value="MDY7260125.1"/>
    <property type="molecule type" value="Genomic_DNA"/>
</dbReference>
<dbReference type="Gene3D" id="3.30.70.20">
    <property type="match status" value="1"/>
</dbReference>
<sequence length="404" mass="46389">MNIQYIRNCYGCGLCAIACPKRIINIELNNEGFYEPNITDITDCLDCGLCCEVCAYTHKELSLQCRTPKSYAAWSNDSIIRSECSSGGIGFELGRTLIGKGYHVCGVRYNTELARAEHYIATTIDELRPSIGSKYIQSYTINGFSSINRKQKYLVTGTPCQIDSFRRYIRKFHMEDNFLLMDFFCHGVPSMLMWRKYITDVEKKIGKLTYVSWRNKRTGWHDSWAMAIESEFNKKMPIGGNNDVLKYKREHFFYSRLSQGDNFYRLFLSDACLGKACYTDCKYKDLQSSADIRIGDLWGKTYSQNEEGVSAVLTFTSKGDELLKWCNCTLVEHPLEIVTEGQMKTCPQRGYIYNKAMAVLMDENATINDVASAIKLPLKLNNLMNILKHPSKLYSYIVNRMKKI</sequence>
<dbReference type="RefSeq" id="WP_297284969.1">
    <property type="nucleotide sequence ID" value="NZ_JARZAK010000019.1"/>
</dbReference>
<evidence type="ECO:0000313" key="5">
    <source>
        <dbReference type="EMBL" id="MDY7260125.1"/>
    </source>
</evidence>
<comment type="caution">
    <text evidence="5">The sequence shown here is derived from an EMBL/GenBank/DDBJ whole genome shotgun (WGS) entry which is preliminary data.</text>
</comment>
<protein>
    <submittedName>
        <fullName evidence="5">Coenzyme F420 hydrogenase/dehydrogenase, beta subunit C-terminal domain</fullName>
    </submittedName>
</protein>
<dbReference type="InterPro" id="IPR017896">
    <property type="entry name" value="4Fe4S_Fe-S-bd"/>
</dbReference>
<dbReference type="Pfam" id="PF04432">
    <property type="entry name" value="FrhB_FdhB_C"/>
    <property type="match status" value="1"/>
</dbReference>
<proteinExistence type="predicted"/>
<gene>
    <name evidence="5" type="ORF">QHG74_20645</name>
</gene>
<dbReference type="InterPro" id="IPR052977">
    <property type="entry name" value="Polyferredoxin-like_ET"/>
</dbReference>
<keyword evidence="2" id="KW-0408">Iron</keyword>
<evidence type="ECO:0000256" key="3">
    <source>
        <dbReference type="ARBA" id="ARBA00023014"/>
    </source>
</evidence>
<dbReference type="PROSITE" id="PS00198">
    <property type="entry name" value="4FE4S_FER_1"/>
    <property type="match status" value="1"/>
</dbReference>